<feature type="region of interest" description="Disordered" evidence="6">
    <location>
        <begin position="238"/>
        <end position="311"/>
    </location>
</feature>
<dbReference type="Proteomes" id="UP001473302">
    <property type="component" value="Unassembled WGS sequence"/>
</dbReference>
<feature type="compositionally biased region" description="Low complexity" evidence="6">
    <location>
        <begin position="158"/>
        <end position="176"/>
    </location>
</feature>
<dbReference type="InterPro" id="IPR046347">
    <property type="entry name" value="bZIP_sf"/>
</dbReference>
<dbReference type="CDD" id="cd14705">
    <property type="entry name" value="bZIP_Zip1"/>
    <property type="match status" value="1"/>
</dbReference>
<dbReference type="Gene3D" id="1.20.5.170">
    <property type="match status" value="1"/>
</dbReference>
<feature type="compositionally biased region" description="Low complexity" evidence="6">
    <location>
        <begin position="275"/>
        <end position="287"/>
    </location>
</feature>
<sequence>MSDRKPLPGSEKLPEDWSQQIDTIHQILTPVQMLTETELQNEMEYFTGTQQFRYTQPASYFEERTQSFRPTPQLNIPVHAKDYALSNANNASFPKNFKSKRVVFDRHSSHEGGSSLVLNHDPGMFTKPVADHHATAPQYSTQTTPINSQPTSPITYDQSYRQQQQQHYGRPQQQQQPDKFATMFLSSSNMSDLLIGQNPRSKTDTKLDSLLLSKHNLEQDQITDKKHKKRAVAIKPIKKKKAKKVVSSDEEEEEEEEEGGGGEEDEPIIGDGAQSYSSMGSSSSRTSLTKDDKRRRNTAASARFRIKKKMREQALQNTACEMTDKAKLMEQRVHELEGEIKWLKALVVEKNESRIEQLVRERPATSTAFPSYNNSSSNNEYEEEDDEDYTYQY</sequence>
<feature type="compositionally biased region" description="Acidic residues" evidence="6">
    <location>
        <begin position="248"/>
        <end position="268"/>
    </location>
</feature>
<gene>
    <name evidence="8" type="ORF">MFLAVUS_008440</name>
</gene>
<protein>
    <recommendedName>
        <fullName evidence="7">BZIP domain-containing protein</fullName>
    </recommendedName>
</protein>
<dbReference type="PANTHER" id="PTHR13044:SF14">
    <property type="entry name" value="CRYPTOCEPHAL, ISOFORM A"/>
    <property type="match status" value="1"/>
</dbReference>
<evidence type="ECO:0000259" key="7">
    <source>
        <dbReference type="PROSITE" id="PS00036"/>
    </source>
</evidence>
<name>A0ABP9Z761_9FUNG</name>
<keyword evidence="2" id="KW-0805">Transcription regulation</keyword>
<reference evidence="8 9" key="1">
    <citation type="submission" date="2024-04" db="EMBL/GenBank/DDBJ databases">
        <title>genome sequences of Mucor flavus KT1a and Helicostylum pulchrum KT1b strains isolated from the surface of a dry-aged beef.</title>
        <authorList>
            <person name="Toyotome T."/>
            <person name="Hosono M."/>
            <person name="Torimaru M."/>
            <person name="Fukuda K."/>
            <person name="Mikami N."/>
        </authorList>
    </citation>
    <scope>NUCLEOTIDE SEQUENCE [LARGE SCALE GENOMIC DNA]</scope>
    <source>
        <strain evidence="8 9">KT1a</strain>
    </source>
</reference>
<organism evidence="8 9">
    <name type="scientific">Mucor flavus</name>
    <dbReference type="NCBI Taxonomy" id="439312"/>
    <lineage>
        <taxon>Eukaryota</taxon>
        <taxon>Fungi</taxon>
        <taxon>Fungi incertae sedis</taxon>
        <taxon>Mucoromycota</taxon>
        <taxon>Mucoromycotina</taxon>
        <taxon>Mucoromycetes</taxon>
        <taxon>Mucorales</taxon>
        <taxon>Mucorineae</taxon>
        <taxon>Mucoraceae</taxon>
        <taxon>Mucor</taxon>
    </lineage>
</organism>
<dbReference type="PROSITE" id="PS00036">
    <property type="entry name" value="BZIP_BASIC"/>
    <property type="match status" value="1"/>
</dbReference>
<dbReference type="EMBL" id="BAABUK010000023">
    <property type="protein sequence ID" value="GAA5814937.1"/>
    <property type="molecule type" value="Genomic_DNA"/>
</dbReference>
<feature type="region of interest" description="Disordered" evidence="6">
    <location>
        <begin position="363"/>
        <end position="393"/>
    </location>
</feature>
<keyword evidence="5" id="KW-0539">Nucleus</keyword>
<dbReference type="PANTHER" id="PTHR13044">
    <property type="entry name" value="ACTIVATING TRANSCRIPTION FACTOR ATF 4/5"/>
    <property type="match status" value="1"/>
</dbReference>
<comment type="caution">
    <text evidence="8">The sequence shown here is derived from an EMBL/GenBank/DDBJ whole genome shotgun (WGS) entry which is preliminary data.</text>
</comment>
<feature type="compositionally biased region" description="Polar residues" evidence="6">
    <location>
        <begin position="138"/>
        <end position="157"/>
    </location>
</feature>
<keyword evidence="4" id="KW-0804">Transcription</keyword>
<evidence type="ECO:0000256" key="6">
    <source>
        <dbReference type="SAM" id="MobiDB-lite"/>
    </source>
</evidence>
<evidence type="ECO:0000313" key="9">
    <source>
        <dbReference type="Proteomes" id="UP001473302"/>
    </source>
</evidence>
<proteinExistence type="predicted"/>
<evidence type="ECO:0000256" key="2">
    <source>
        <dbReference type="ARBA" id="ARBA00023015"/>
    </source>
</evidence>
<dbReference type="Pfam" id="PF07716">
    <property type="entry name" value="bZIP_2"/>
    <property type="match status" value="1"/>
</dbReference>
<evidence type="ECO:0000313" key="8">
    <source>
        <dbReference type="EMBL" id="GAA5814937.1"/>
    </source>
</evidence>
<feature type="region of interest" description="Disordered" evidence="6">
    <location>
        <begin position="138"/>
        <end position="176"/>
    </location>
</feature>
<evidence type="ECO:0000256" key="5">
    <source>
        <dbReference type="ARBA" id="ARBA00023242"/>
    </source>
</evidence>
<feature type="domain" description="BZIP" evidence="7">
    <location>
        <begin position="293"/>
        <end position="307"/>
    </location>
</feature>
<keyword evidence="3" id="KW-0238">DNA-binding</keyword>
<evidence type="ECO:0000256" key="3">
    <source>
        <dbReference type="ARBA" id="ARBA00023125"/>
    </source>
</evidence>
<dbReference type="SUPFAM" id="SSF57959">
    <property type="entry name" value="Leucine zipper domain"/>
    <property type="match status" value="1"/>
</dbReference>
<accession>A0ABP9Z761</accession>
<keyword evidence="9" id="KW-1185">Reference proteome</keyword>
<evidence type="ECO:0000256" key="4">
    <source>
        <dbReference type="ARBA" id="ARBA00023163"/>
    </source>
</evidence>
<dbReference type="InterPro" id="IPR004827">
    <property type="entry name" value="bZIP"/>
</dbReference>
<comment type="subcellular location">
    <subcellularLocation>
        <location evidence="1">Nucleus</location>
    </subcellularLocation>
</comment>
<feature type="compositionally biased region" description="Acidic residues" evidence="6">
    <location>
        <begin position="380"/>
        <end position="393"/>
    </location>
</feature>
<evidence type="ECO:0000256" key="1">
    <source>
        <dbReference type="ARBA" id="ARBA00004123"/>
    </source>
</evidence>